<dbReference type="EMBL" id="CP076723">
    <property type="protein sequence ID" value="QWV92458.1"/>
    <property type="molecule type" value="Genomic_DNA"/>
</dbReference>
<dbReference type="RefSeq" id="WP_216799263.1">
    <property type="nucleotide sequence ID" value="NZ_CP076723.1"/>
</dbReference>
<gene>
    <name evidence="1" type="ORF">KP004_14780</name>
</gene>
<reference evidence="1 2" key="1">
    <citation type="submission" date="2021-06" db="EMBL/GenBank/DDBJ databases">
        <title>Gemonas diversity in paddy soil.</title>
        <authorList>
            <person name="Liu G."/>
        </authorList>
    </citation>
    <scope>NUCLEOTIDE SEQUENCE [LARGE SCALE GENOMIC DNA]</scope>
    <source>
        <strain evidence="1 2">RG10</strain>
    </source>
</reference>
<dbReference type="Proteomes" id="UP000683557">
    <property type="component" value="Chromosome"/>
</dbReference>
<dbReference type="CDD" id="cd00761">
    <property type="entry name" value="Glyco_tranf_GTA_type"/>
    <property type="match status" value="1"/>
</dbReference>
<keyword evidence="2" id="KW-1185">Reference proteome</keyword>
<proteinExistence type="predicted"/>
<evidence type="ECO:0000313" key="2">
    <source>
        <dbReference type="Proteomes" id="UP000683557"/>
    </source>
</evidence>
<organism evidence="1 2">
    <name type="scientific">Geomonas oryzisoli</name>
    <dbReference type="NCBI Taxonomy" id="2847992"/>
    <lineage>
        <taxon>Bacteria</taxon>
        <taxon>Pseudomonadati</taxon>
        <taxon>Thermodesulfobacteriota</taxon>
        <taxon>Desulfuromonadia</taxon>
        <taxon>Geobacterales</taxon>
        <taxon>Geobacteraceae</taxon>
        <taxon>Geomonas</taxon>
    </lineage>
</organism>
<accession>A0ABX8J3T1</accession>
<evidence type="ECO:0000313" key="1">
    <source>
        <dbReference type="EMBL" id="QWV92458.1"/>
    </source>
</evidence>
<sequence>MFGFGKRKKPSISVITWDASFRDFFHTVDCFGSQNFPKEDYEFIWVDFYRNHNPQLLQKISQYPNARLLNLDHDQSTQWHLGKCVNAGIAEARGEILVIPDGDITADADLLDAIRREHAEYKDLVLYFRRWDEPSEKHDAHQSYQLDYLQRVCELTNATNYGGLISLKRQTLQQVNNYEEHCVFAGPGANGLELYLRLRNKGLPIKWHTKKIFHPFHENTGTSSTDRAAMEQLAKMHPWINPYSGIEQSWVLKCRNLDLSCEANTGYIDQCLEHIPTL</sequence>
<protein>
    <submittedName>
        <fullName evidence="1">Glycosyltransferase family 2 protein</fullName>
    </submittedName>
</protein>
<name>A0ABX8J3T1_9BACT</name>